<feature type="region of interest" description="Disordered" evidence="1">
    <location>
        <begin position="31"/>
        <end position="65"/>
    </location>
</feature>
<dbReference type="EMBL" id="NXLX01000005">
    <property type="protein sequence ID" value="RDU74120.1"/>
    <property type="molecule type" value="Genomic_DNA"/>
</dbReference>
<reference evidence="2 3" key="1">
    <citation type="submission" date="2018-04" db="EMBL/GenBank/DDBJ databases">
        <title>Novel Campyloabacter and Helicobacter Species and Strains.</title>
        <authorList>
            <person name="Mannion A.J."/>
            <person name="Shen Z."/>
            <person name="Fox J.G."/>
        </authorList>
    </citation>
    <scope>NUCLEOTIDE SEQUENCE [LARGE SCALE GENOMIC DNA]</scope>
    <source>
        <strain evidence="2 3">MIT 04-9362</strain>
    </source>
</reference>
<sequence>MNLAINDNFFFLKKLCDDLRILLFEDDEYDNQEDVFEDDEDENHGYYNGYDDDDYQNPDSDYEDE</sequence>
<evidence type="ECO:0000313" key="2">
    <source>
        <dbReference type="EMBL" id="RDU74120.1"/>
    </source>
</evidence>
<proteinExistence type="predicted"/>
<accession>A0A3D8J9Z2</accession>
<name>A0A3D8J9Z2_9HELI</name>
<dbReference type="Proteomes" id="UP000256695">
    <property type="component" value="Unassembled WGS sequence"/>
</dbReference>
<evidence type="ECO:0008006" key="4">
    <source>
        <dbReference type="Google" id="ProtNLM"/>
    </source>
</evidence>
<evidence type="ECO:0000256" key="1">
    <source>
        <dbReference type="SAM" id="MobiDB-lite"/>
    </source>
</evidence>
<keyword evidence="3" id="KW-1185">Reference proteome</keyword>
<evidence type="ECO:0000313" key="3">
    <source>
        <dbReference type="Proteomes" id="UP000256695"/>
    </source>
</evidence>
<comment type="caution">
    <text evidence="2">The sequence shown here is derived from an EMBL/GenBank/DDBJ whole genome shotgun (WGS) entry which is preliminary data.</text>
</comment>
<dbReference type="RefSeq" id="WP_115578802.1">
    <property type="nucleotide sequence ID" value="NZ_NXLX01000005.1"/>
</dbReference>
<dbReference type="AlphaFoldDB" id="A0A3D8J9Z2"/>
<protein>
    <recommendedName>
        <fullName evidence="4">Highly acidic protein</fullName>
    </recommendedName>
</protein>
<feature type="compositionally biased region" description="Acidic residues" evidence="1">
    <location>
        <begin position="50"/>
        <end position="65"/>
    </location>
</feature>
<organism evidence="2 3">
    <name type="scientific">Helicobacter anseris</name>
    <dbReference type="NCBI Taxonomy" id="375926"/>
    <lineage>
        <taxon>Bacteria</taxon>
        <taxon>Pseudomonadati</taxon>
        <taxon>Campylobacterota</taxon>
        <taxon>Epsilonproteobacteria</taxon>
        <taxon>Campylobacterales</taxon>
        <taxon>Helicobacteraceae</taxon>
        <taxon>Helicobacter</taxon>
    </lineage>
</organism>
<gene>
    <name evidence="2" type="ORF">CQA57_03260</name>
</gene>
<feature type="compositionally biased region" description="Acidic residues" evidence="1">
    <location>
        <begin position="31"/>
        <end position="42"/>
    </location>
</feature>